<dbReference type="STRING" id="75743.A0A401QF96"/>
<feature type="signal peptide" evidence="7">
    <location>
        <begin position="1"/>
        <end position="24"/>
    </location>
</feature>
<dbReference type="GO" id="GO:0006915">
    <property type="term" value="P:apoptotic process"/>
    <property type="evidence" value="ECO:0007669"/>
    <property type="project" value="UniProtKB-KW"/>
</dbReference>
<evidence type="ECO:0000256" key="7">
    <source>
        <dbReference type="SAM" id="SignalP"/>
    </source>
</evidence>
<protein>
    <submittedName>
        <fullName evidence="8">Uncharacterized protein</fullName>
    </submittedName>
</protein>
<comment type="caution">
    <text evidence="8">The sequence shown here is derived from an EMBL/GenBank/DDBJ whole genome shotgun (WGS) entry which is preliminary data.</text>
</comment>
<dbReference type="PANTHER" id="PTHR24131">
    <property type="entry name" value="APOPTOSIS-STIMULATING OF P53 PROTEIN"/>
    <property type="match status" value="1"/>
</dbReference>
<organism evidence="8 9">
    <name type="scientific">Scyliorhinus torazame</name>
    <name type="common">Cloudy catshark</name>
    <name type="synonym">Catulus torazame</name>
    <dbReference type="NCBI Taxonomy" id="75743"/>
    <lineage>
        <taxon>Eukaryota</taxon>
        <taxon>Metazoa</taxon>
        <taxon>Chordata</taxon>
        <taxon>Craniata</taxon>
        <taxon>Vertebrata</taxon>
        <taxon>Chondrichthyes</taxon>
        <taxon>Elasmobranchii</taxon>
        <taxon>Galeomorphii</taxon>
        <taxon>Galeoidea</taxon>
        <taxon>Carcharhiniformes</taxon>
        <taxon>Scyliorhinidae</taxon>
        <taxon>Scyliorhinus</taxon>
    </lineage>
</organism>
<keyword evidence="2" id="KW-0053">Apoptosis</keyword>
<gene>
    <name evidence="8" type="ORF">scyTo_0024677</name>
</gene>
<dbReference type="SMART" id="SM00248">
    <property type="entry name" value="ANK"/>
    <property type="match status" value="2"/>
</dbReference>
<feature type="non-terminal residue" evidence="8">
    <location>
        <position position="1"/>
    </location>
</feature>
<dbReference type="InterPro" id="IPR036770">
    <property type="entry name" value="Ankyrin_rpt-contain_sf"/>
</dbReference>
<proteinExistence type="predicted"/>
<evidence type="ECO:0000256" key="2">
    <source>
        <dbReference type="ARBA" id="ARBA00022703"/>
    </source>
</evidence>
<feature type="repeat" description="ANK" evidence="6">
    <location>
        <begin position="50"/>
        <end position="82"/>
    </location>
</feature>
<reference evidence="8 9" key="1">
    <citation type="journal article" date="2018" name="Nat. Ecol. Evol.">
        <title>Shark genomes provide insights into elasmobranch evolution and the origin of vertebrates.</title>
        <authorList>
            <person name="Hara Y"/>
            <person name="Yamaguchi K"/>
            <person name="Onimaru K"/>
            <person name="Kadota M"/>
            <person name="Koyanagi M"/>
            <person name="Keeley SD"/>
            <person name="Tatsumi K"/>
            <person name="Tanaka K"/>
            <person name="Motone F"/>
            <person name="Kageyama Y"/>
            <person name="Nozu R"/>
            <person name="Adachi N"/>
            <person name="Nishimura O"/>
            <person name="Nakagawa R"/>
            <person name="Tanegashima C"/>
            <person name="Kiyatake I"/>
            <person name="Matsumoto R"/>
            <person name="Murakumo K"/>
            <person name="Nishida K"/>
            <person name="Terakita A"/>
            <person name="Kuratani S"/>
            <person name="Sato K"/>
            <person name="Hyodo S Kuraku.S."/>
        </authorList>
    </citation>
    <scope>NUCLEOTIDE SEQUENCE [LARGE SCALE GENOMIC DNA]</scope>
</reference>
<evidence type="ECO:0000256" key="3">
    <source>
        <dbReference type="ARBA" id="ARBA00022737"/>
    </source>
</evidence>
<dbReference type="PROSITE" id="PS50088">
    <property type="entry name" value="ANK_REPEAT"/>
    <property type="match status" value="2"/>
</dbReference>
<dbReference type="Pfam" id="PF12796">
    <property type="entry name" value="Ank_2"/>
    <property type="match status" value="1"/>
</dbReference>
<evidence type="ECO:0000256" key="5">
    <source>
        <dbReference type="ARBA" id="ARBA00023242"/>
    </source>
</evidence>
<feature type="repeat" description="ANK" evidence="6">
    <location>
        <begin position="83"/>
        <end position="115"/>
    </location>
</feature>
<feature type="chain" id="PRO_5019432298" evidence="7">
    <location>
        <begin position="25"/>
        <end position="141"/>
    </location>
</feature>
<dbReference type="OrthoDB" id="10038642at2759"/>
<keyword evidence="3" id="KW-0677">Repeat</keyword>
<evidence type="ECO:0000313" key="9">
    <source>
        <dbReference type="Proteomes" id="UP000288216"/>
    </source>
</evidence>
<evidence type="ECO:0000256" key="6">
    <source>
        <dbReference type="PROSITE-ProRule" id="PRU00023"/>
    </source>
</evidence>
<evidence type="ECO:0000313" key="8">
    <source>
        <dbReference type="EMBL" id="GCB84050.1"/>
    </source>
</evidence>
<dbReference type="InterPro" id="IPR047163">
    <property type="entry name" value="ASPP1/2"/>
</dbReference>
<evidence type="ECO:0000256" key="1">
    <source>
        <dbReference type="ARBA" id="ARBA00004123"/>
    </source>
</evidence>
<accession>A0A401QF96</accession>
<dbReference type="SUPFAM" id="SSF48403">
    <property type="entry name" value="Ankyrin repeat"/>
    <property type="match status" value="1"/>
</dbReference>
<dbReference type="InterPro" id="IPR002110">
    <property type="entry name" value="Ankyrin_rpt"/>
</dbReference>
<name>A0A401QF96_SCYTO</name>
<dbReference type="EMBL" id="BFAA01053015">
    <property type="protein sequence ID" value="GCB84050.1"/>
    <property type="molecule type" value="Genomic_DNA"/>
</dbReference>
<feature type="non-terminal residue" evidence="8">
    <location>
        <position position="141"/>
    </location>
</feature>
<dbReference type="Proteomes" id="UP000288216">
    <property type="component" value="Unassembled WGS sequence"/>
</dbReference>
<keyword evidence="4 6" id="KW-0040">ANK repeat</keyword>
<dbReference type="Gene3D" id="1.25.40.20">
    <property type="entry name" value="Ankyrin repeat-containing domain"/>
    <property type="match status" value="1"/>
</dbReference>
<comment type="subcellular location">
    <subcellularLocation>
        <location evidence="1">Nucleus</location>
    </subcellularLocation>
</comment>
<dbReference type="PROSITE" id="PS50297">
    <property type="entry name" value="ANK_REP_REGION"/>
    <property type="match status" value="2"/>
</dbReference>
<dbReference type="GO" id="GO:0042981">
    <property type="term" value="P:regulation of apoptotic process"/>
    <property type="evidence" value="ECO:0007669"/>
    <property type="project" value="InterPro"/>
</dbReference>
<sequence>KQADWSGPSRNTRAWLNPLVVLLDAALLGELDVVKRVVYEMDNPSQANEEGITGLHNAVCGGHYDVVEFLVNFGVNINAPDSYGWTPLHCAASCNDLPICTILVKKGAAIFLTTLSDGATAAEKCDRYLDDYEECARFLFS</sequence>
<dbReference type="GO" id="GO:0005634">
    <property type="term" value="C:nucleus"/>
    <property type="evidence" value="ECO:0007669"/>
    <property type="project" value="UniProtKB-SubCell"/>
</dbReference>
<dbReference type="PANTHER" id="PTHR24131:SF17">
    <property type="entry name" value="RELA-ASSOCIATED INHIBITOR ISOFORM X1"/>
    <property type="match status" value="1"/>
</dbReference>
<evidence type="ECO:0000256" key="4">
    <source>
        <dbReference type="ARBA" id="ARBA00023043"/>
    </source>
</evidence>
<keyword evidence="5" id="KW-0539">Nucleus</keyword>
<dbReference type="GO" id="GO:0002039">
    <property type="term" value="F:p53 binding"/>
    <property type="evidence" value="ECO:0007669"/>
    <property type="project" value="InterPro"/>
</dbReference>
<keyword evidence="9" id="KW-1185">Reference proteome</keyword>
<keyword evidence="7" id="KW-0732">Signal</keyword>
<dbReference type="AlphaFoldDB" id="A0A401QF96"/>